<accession>A0A8H7NP86</accession>
<dbReference type="EMBL" id="JADCTT010000001">
    <property type="protein sequence ID" value="KAF9759764.1"/>
    <property type="molecule type" value="Genomic_DNA"/>
</dbReference>
<feature type="signal peptide" evidence="1">
    <location>
        <begin position="1"/>
        <end position="20"/>
    </location>
</feature>
<dbReference type="InterPro" id="IPR036941">
    <property type="entry name" value="Rcpt_L-dom_sf"/>
</dbReference>
<evidence type="ECO:0000313" key="2">
    <source>
        <dbReference type="EMBL" id="KAF9759764.1"/>
    </source>
</evidence>
<organism evidence="2 3">
    <name type="scientific">Bionectria ochroleuca</name>
    <name type="common">Gliocladium roseum</name>
    <dbReference type="NCBI Taxonomy" id="29856"/>
    <lineage>
        <taxon>Eukaryota</taxon>
        <taxon>Fungi</taxon>
        <taxon>Dikarya</taxon>
        <taxon>Ascomycota</taxon>
        <taxon>Pezizomycotina</taxon>
        <taxon>Sordariomycetes</taxon>
        <taxon>Hypocreomycetidae</taxon>
        <taxon>Hypocreales</taxon>
        <taxon>Bionectriaceae</taxon>
        <taxon>Clonostachys</taxon>
    </lineage>
</organism>
<evidence type="ECO:0000313" key="3">
    <source>
        <dbReference type="Proteomes" id="UP000616885"/>
    </source>
</evidence>
<reference evidence="2" key="1">
    <citation type="submission" date="2020-10" db="EMBL/GenBank/DDBJ databases">
        <title>High-Quality Genome Resource of Clonostachys rosea strain S41 by Oxford Nanopore Long-Read Sequencing.</title>
        <authorList>
            <person name="Wang H."/>
        </authorList>
    </citation>
    <scope>NUCLEOTIDE SEQUENCE</scope>
    <source>
        <strain evidence="2">S41</strain>
    </source>
</reference>
<keyword evidence="1" id="KW-0732">Signal</keyword>
<gene>
    <name evidence="2" type="ORF">IM811_001458</name>
</gene>
<name>A0A8H7NP86_BIOOC</name>
<dbReference type="AlphaFoldDB" id="A0A8H7NP86"/>
<dbReference type="Gene3D" id="3.80.20.20">
    <property type="entry name" value="Receptor L-domain"/>
    <property type="match status" value="1"/>
</dbReference>
<comment type="caution">
    <text evidence="2">The sequence shown here is derived from an EMBL/GenBank/DDBJ whole genome shotgun (WGS) entry which is preliminary data.</text>
</comment>
<dbReference type="Proteomes" id="UP000616885">
    <property type="component" value="Unassembled WGS sequence"/>
</dbReference>
<dbReference type="SUPFAM" id="SSF52058">
    <property type="entry name" value="L domain-like"/>
    <property type="match status" value="1"/>
</dbReference>
<evidence type="ECO:0000256" key="1">
    <source>
        <dbReference type="SAM" id="SignalP"/>
    </source>
</evidence>
<feature type="chain" id="PRO_5034271272" evidence="1">
    <location>
        <begin position="21"/>
        <end position="407"/>
    </location>
</feature>
<proteinExistence type="predicted"/>
<protein>
    <submittedName>
        <fullName evidence="2">Uncharacterized protein</fullName>
    </submittedName>
</protein>
<sequence length="407" mass="45674">MLKCWPLVMLLLFAVAQVTASEINCDGNITIRNGEDAKNVRENCKTIAGNLGLDIFETCNLDGLEEVQGDVSHKCPTKQHGLDYCMDASTTFTISSSTLRSINGSLRFFYYRGVEKLDFPKLNKVRQEISLHAPYNLTHINFSNLEYFGGFSLNTPSLIELQLDKFKEFTSRGVLKPDGTPSGPYVNIHDTGRLESLDNFFRIHGPETEGMEFEGILEIGTGVSTINRHENLKNLTVHRFDVRQSAVIDLDLSFNQVASVIVYDNPQLRQLRLPSMAQSWKNLYLSINSNDNLLLSPIKNSSDETIWHWPTDDMSSVIIVANITANFFDSLLNGTAKVTEKFDVRDTSETFDCSVFDAARESGRLSNFSCVGLRNDKSLGTINQASYTRLSLWLGISAVFLLNFIFN</sequence>